<proteinExistence type="predicted"/>
<dbReference type="GO" id="GO:0032259">
    <property type="term" value="P:methylation"/>
    <property type="evidence" value="ECO:0007669"/>
    <property type="project" value="UniProtKB-KW"/>
</dbReference>
<dbReference type="AlphaFoldDB" id="A0A934M120"/>
<dbReference type="Proteomes" id="UP000622687">
    <property type="component" value="Unassembled WGS sequence"/>
</dbReference>
<keyword evidence="2" id="KW-1185">Reference proteome</keyword>
<reference evidence="1" key="1">
    <citation type="submission" date="2020-12" db="EMBL/GenBank/DDBJ databases">
        <title>Clostridium thailandense sp. nov., a novel acetogenic bacterium isolated from peat land soil in Thailand.</title>
        <authorList>
            <person name="Chaikitkaew S."/>
            <person name="Birkeland N.K."/>
        </authorList>
    </citation>
    <scope>NUCLEOTIDE SEQUENCE</scope>
    <source>
        <strain evidence="1">DSM 17425</strain>
    </source>
</reference>
<accession>A0A934M120</accession>
<dbReference type="GO" id="GO:0008705">
    <property type="term" value="F:methionine synthase activity"/>
    <property type="evidence" value="ECO:0007669"/>
    <property type="project" value="InterPro"/>
</dbReference>
<dbReference type="InterPro" id="IPR037010">
    <property type="entry name" value="VitB12-dep_Met_synth_activ_sf"/>
</dbReference>
<sequence>MEVVLDFNFKLDKKIVINTLKSYCETITDEEISSIYEALLPVLYESVQPTGIFNIDIKGKDFTFDVINDFDHIVYCIVTIGDKITEKVNEFFSYAKMKEAMVLDAMATSYLFEISSQLFDHIYEKVKILGLGLSHRIAPGDGEIPLWYQKNILDALDSKNFLGIYVNEDFMLTSLRSLAYIYGADEHKPLSAVDHDCSRCSNKGFCSMKKY</sequence>
<dbReference type="SUPFAM" id="SSF56507">
    <property type="entry name" value="Methionine synthase activation domain-like"/>
    <property type="match status" value="1"/>
</dbReference>
<evidence type="ECO:0000313" key="1">
    <source>
        <dbReference type="EMBL" id="MBI6872789.1"/>
    </source>
</evidence>
<evidence type="ECO:0000313" key="2">
    <source>
        <dbReference type="Proteomes" id="UP000622687"/>
    </source>
</evidence>
<dbReference type="RefSeq" id="WP_211142283.1">
    <property type="nucleotide sequence ID" value="NZ_JAEEGB010000008.1"/>
</dbReference>
<dbReference type="Gene3D" id="3.40.109.40">
    <property type="match status" value="1"/>
</dbReference>
<comment type="caution">
    <text evidence="1">The sequence shown here is derived from an EMBL/GenBank/DDBJ whole genome shotgun (WGS) entry which is preliminary data.</text>
</comment>
<dbReference type="EMBL" id="JAEEGB010000008">
    <property type="protein sequence ID" value="MBI6872789.1"/>
    <property type="molecule type" value="Genomic_DNA"/>
</dbReference>
<protein>
    <submittedName>
        <fullName evidence="1">5-methyltetrahydrofolate--homocysteine methyltransferase</fullName>
    </submittedName>
</protein>
<keyword evidence="1" id="KW-0489">Methyltransferase</keyword>
<name>A0A934M120_9CLOT</name>
<organism evidence="1 2">
    <name type="scientific">Clostridium aciditolerans</name>
    <dbReference type="NCBI Taxonomy" id="339861"/>
    <lineage>
        <taxon>Bacteria</taxon>
        <taxon>Bacillati</taxon>
        <taxon>Bacillota</taxon>
        <taxon>Clostridia</taxon>
        <taxon>Eubacteriales</taxon>
        <taxon>Clostridiaceae</taxon>
        <taxon>Clostridium</taxon>
    </lineage>
</organism>
<keyword evidence="1" id="KW-0808">Transferase</keyword>
<gene>
    <name evidence="1" type="ORF">I6U51_08685</name>
</gene>